<name>A0A382XD19_9ZZZZ</name>
<dbReference type="GO" id="GO:0009982">
    <property type="term" value="F:pseudouridine synthase activity"/>
    <property type="evidence" value="ECO:0007669"/>
    <property type="project" value="InterPro"/>
</dbReference>
<feature type="non-terminal residue" evidence="1">
    <location>
        <position position="1"/>
    </location>
</feature>
<dbReference type="GO" id="GO:0001522">
    <property type="term" value="P:pseudouridine synthesis"/>
    <property type="evidence" value="ECO:0007669"/>
    <property type="project" value="InterPro"/>
</dbReference>
<dbReference type="InterPro" id="IPR020103">
    <property type="entry name" value="PsdUridine_synth_cat_dom_sf"/>
</dbReference>
<evidence type="ECO:0008006" key="2">
    <source>
        <dbReference type="Google" id="ProtNLM"/>
    </source>
</evidence>
<dbReference type="Gene3D" id="3.30.2350.10">
    <property type="entry name" value="Pseudouridine synthase"/>
    <property type="match status" value="1"/>
</dbReference>
<dbReference type="GO" id="GO:0003723">
    <property type="term" value="F:RNA binding"/>
    <property type="evidence" value="ECO:0007669"/>
    <property type="project" value="InterPro"/>
</dbReference>
<accession>A0A382XD19</accession>
<gene>
    <name evidence="1" type="ORF">METZ01_LOCUS421593</name>
</gene>
<protein>
    <recommendedName>
        <fullName evidence="2">Pseudouridine synthase RsuA/RluA-like domain-containing protein</fullName>
    </recommendedName>
</protein>
<proteinExistence type="predicted"/>
<dbReference type="EMBL" id="UINC01166661">
    <property type="protein sequence ID" value="SVD68739.1"/>
    <property type="molecule type" value="Genomic_DNA"/>
</dbReference>
<dbReference type="AlphaFoldDB" id="A0A382XD19"/>
<sequence length="54" mass="6176">HPVAGDKIYGREFDNLTRQFLHSAVLQFSHPDTAKRVKYEAPLPGDISQFLNFC</sequence>
<evidence type="ECO:0000313" key="1">
    <source>
        <dbReference type="EMBL" id="SVD68739.1"/>
    </source>
</evidence>
<reference evidence="1" key="1">
    <citation type="submission" date="2018-05" db="EMBL/GenBank/DDBJ databases">
        <authorList>
            <person name="Lanie J.A."/>
            <person name="Ng W.-L."/>
            <person name="Kazmierczak K.M."/>
            <person name="Andrzejewski T.M."/>
            <person name="Davidsen T.M."/>
            <person name="Wayne K.J."/>
            <person name="Tettelin H."/>
            <person name="Glass J.I."/>
            <person name="Rusch D."/>
            <person name="Podicherti R."/>
            <person name="Tsui H.-C.T."/>
            <person name="Winkler M.E."/>
        </authorList>
    </citation>
    <scope>NUCLEOTIDE SEQUENCE</scope>
</reference>
<dbReference type="SUPFAM" id="SSF55120">
    <property type="entry name" value="Pseudouridine synthase"/>
    <property type="match status" value="1"/>
</dbReference>
<organism evidence="1">
    <name type="scientific">marine metagenome</name>
    <dbReference type="NCBI Taxonomy" id="408172"/>
    <lineage>
        <taxon>unclassified sequences</taxon>
        <taxon>metagenomes</taxon>
        <taxon>ecological metagenomes</taxon>
    </lineage>
</organism>